<evidence type="ECO:0000313" key="5">
    <source>
        <dbReference type="Proteomes" id="UP000240481"/>
    </source>
</evidence>
<dbReference type="PROSITE" id="PS00061">
    <property type="entry name" value="ADH_SHORT"/>
    <property type="match status" value="1"/>
</dbReference>
<dbReference type="PRINTS" id="PR00081">
    <property type="entry name" value="GDHRDH"/>
</dbReference>
<evidence type="ECO:0000259" key="3">
    <source>
        <dbReference type="Pfam" id="PF07993"/>
    </source>
</evidence>
<dbReference type="Proteomes" id="UP000240481">
    <property type="component" value="Unassembled WGS sequence"/>
</dbReference>
<dbReference type="InterPro" id="IPR013120">
    <property type="entry name" value="FAR_NAD-bd"/>
</dbReference>
<evidence type="ECO:0000256" key="1">
    <source>
        <dbReference type="ARBA" id="ARBA00006484"/>
    </source>
</evidence>
<dbReference type="PANTHER" id="PTHR44196">
    <property type="entry name" value="DEHYDROGENASE/REDUCTASE SDR FAMILY MEMBER 7B"/>
    <property type="match status" value="1"/>
</dbReference>
<dbReference type="NCBIfam" id="NF005539">
    <property type="entry name" value="PRK07201.1"/>
    <property type="match status" value="1"/>
</dbReference>
<dbReference type="PANTHER" id="PTHR44196:SF1">
    <property type="entry name" value="DEHYDROGENASE_REDUCTASE SDR FAMILY MEMBER 7B"/>
    <property type="match status" value="1"/>
</dbReference>
<dbReference type="EMBL" id="PYLZ01000001">
    <property type="protein sequence ID" value="PSW27045.1"/>
    <property type="molecule type" value="Genomic_DNA"/>
</dbReference>
<evidence type="ECO:0000256" key="2">
    <source>
        <dbReference type="ARBA" id="ARBA00023002"/>
    </source>
</evidence>
<gene>
    <name evidence="4" type="ORF">C9I94_03435</name>
</gene>
<dbReference type="InterPro" id="IPR002347">
    <property type="entry name" value="SDR_fam"/>
</dbReference>
<evidence type="ECO:0000313" key="4">
    <source>
        <dbReference type="EMBL" id="PSW27045.1"/>
    </source>
</evidence>
<dbReference type="GO" id="GO:0016491">
    <property type="term" value="F:oxidoreductase activity"/>
    <property type="evidence" value="ECO:0007669"/>
    <property type="project" value="UniProtKB-KW"/>
</dbReference>
<keyword evidence="5" id="KW-1185">Reference proteome</keyword>
<reference evidence="4 5" key="1">
    <citation type="submission" date="2018-01" db="EMBL/GenBank/DDBJ databases">
        <title>Whole genome sequencing of Histamine producing bacteria.</title>
        <authorList>
            <person name="Butler K."/>
        </authorList>
    </citation>
    <scope>NUCLEOTIDE SEQUENCE [LARGE SCALE GENOMIC DNA]</scope>
    <source>
        <strain evidence="4 5">DSM 24669</strain>
    </source>
</reference>
<name>A0A0J8VGH7_9GAMM</name>
<comment type="caution">
    <text evidence="4">The sequence shown here is derived from an EMBL/GenBank/DDBJ whole genome shotgun (WGS) entry which is preliminary data.</text>
</comment>
<protein>
    <submittedName>
        <fullName evidence="4">Short chain dehydrogenase</fullName>
    </submittedName>
</protein>
<dbReference type="InterPro" id="IPR036291">
    <property type="entry name" value="NAD(P)-bd_dom_sf"/>
</dbReference>
<dbReference type="CDD" id="cd05233">
    <property type="entry name" value="SDR_c"/>
    <property type="match status" value="1"/>
</dbReference>
<dbReference type="OrthoDB" id="9810734at2"/>
<organism evidence="4 5">
    <name type="scientific">Photobacterium swingsii</name>
    <dbReference type="NCBI Taxonomy" id="680026"/>
    <lineage>
        <taxon>Bacteria</taxon>
        <taxon>Pseudomonadati</taxon>
        <taxon>Pseudomonadota</taxon>
        <taxon>Gammaproteobacteria</taxon>
        <taxon>Vibrionales</taxon>
        <taxon>Vibrionaceae</taxon>
        <taxon>Photobacterium</taxon>
    </lineage>
</organism>
<dbReference type="RefSeq" id="WP_048897179.1">
    <property type="nucleotide sequence ID" value="NZ_AP024852.1"/>
</dbReference>
<dbReference type="STRING" id="680026.AB733_01540"/>
<keyword evidence="2" id="KW-0560">Oxidoreductase</keyword>
<dbReference type="InterPro" id="IPR057313">
    <property type="entry name" value="Maqu_2507-like"/>
</dbReference>
<sequence length="667" mass="73346">MAYFLTGGTGFLGRNLLTRLLKREGIIYVLCRNENAQQRLTTWQEENGIEAGRIVPITGDLTQAGLGLLEQDISALKGKVTHFFHLAAIYDLSAGAEEQQEVNVLGTNHALEAANTLQVGCFHHISSIAAAGLYEGHFREDMFSEAENLDHPYFSTKHESERAVRENCLVPFRIYRPGMVVGDSKTGVADRVDGPYYLFKMIQRIRGVLPAWVPTIGLEGGRLNIVPVDYVVNVLDHIAHKEGLDGGCFHITDPKPYRAGEVLNIFAEAGHAPRMAMRVDARLFGLVPNQVKQAIMSLPTIKQIADVTMKDLGIPAEVLKFFTYPTEFDCRETQQALKGSGIECPRLPHYAPAIWDYWERHLDPEISGDRSLKARVANKIILITGASSGIGQATAFKLAENGAEMILVARDEEKLAETRTQVEELGGTAHTYQCDLSNISDVERLTADILAIHGRVDILINNAGRSIRRSIANSVDRFHDFERTMQLNYFGALKLTLGLLPSMEAQGGGHVINISSIGVLTNAPRFSAYVASKAALDAFTRCAAAEYSDLNVNFTTINMPLVATPMIAPTKIYQSVPTLKPEEAADLLATAIIDKPKRIATNLGIFGQIVHALFPKLAEIIMNSSFRMFPDSKESTQGKEIETEKNKEKASSAELIALSALLRGIYL</sequence>
<comment type="similarity">
    <text evidence="1">Belongs to the short-chain dehydrogenases/reductases (SDR) family.</text>
</comment>
<dbReference type="Pfam" id="PF00106">
    <property type="entry name" value="adh_short"/>
    <property type="match status" value="1"/>
</dbReference>
<dbReference type="InterPro" id="IPR020904">
    <property type="entry name" value="Sc_DH/Rdtase_CS"/>
</dbReference>
<accession>A0A0J8VGH7</accession>
<dbReference type="PRINTS" id="PR00080">
    <property type="entry name" value="SDRFAMILY"/>
</dbReference>
<proteinExistence type="inferred from homology"/>
<dbReference type="GO" id="GO:0016020">
    <property type="term" value="C:membrane"/>
    <property type="evidence" value="ECO:0007669"/>
    <property type="project" value="TreeGrafter"/>
</dbReference>
<feature type="domain" description="Thioester reductase (TE)" evidence="3">
    <location>
        <begin position="5"/>
        <end position="234"/>
    </location>
</feature>
<dbReference type="Gene3D" id="3.40.50.720">
    <property type="entry name" value="NAD(P)-binding Rossmann-like Domain"/>
    <property type="match status" value="2"/>
</dbReference>
<dbReference type="AlphaFoldDB" id="A0A0J8VGH7"/>
<dbReference type="Pfam" id="PF07993">
    <property type="entry name" value="NAD_binding_4"/>
    <property type="match status" value="1"/>
</dbReference>
<dbReference type="CDD" id="cd05263">
    <property type="entry name" value="MupV_like_SDR_e"/>
    <property type="match status" value="1"/>
</dbReference>
<dbReference type="SUPFAM" id="SSF51735">
    <property type="entry name" value="NAD(P)-binding Rossmann-fold domains"/>
    <property type="match status" value="2"/>
</dbReference>